<reference evidence="1" key="1">
    <citation type="submission" date="2021-01" db="EMBL/GenBank/DDBJ databases">
        <authorList>
            <consortium name="Genoscope - CEA"/>
            <person name="William W."/>
        </authorList>
    </citation>
    <scope>NUCLEOTIDE SEQUENCE</scope>
</reference>
<comment type="caution">
    <text evidence="1">The sequence shown here is derived from an EMBL/GenBank/DDBJ whole genome shotgun (WGS) entry which is preliminary data.</text>
</comment>
<name>A0A8S1L6K9_PARPR</name>
<protein>
    <submittedName>
        <fullName evidence="1">Uncharacterized protein</fullName>
    </submittedName>
</protein>
<dbReference type="EMBL" id="CAJJDM010000032">
    <property type="protein sequence ID" value="CAD8062361.1"/>
    <property type="molecule type" value="Genomic_DNA"/>
</dbReference>
<organism evidence="1 2">
    <name type="scientific">Paramecium primaurelia</name>
    <dbReference type="NCBI Taxonomy" id="5886"/>
    <lineage>
        <taxon>Eukaryota</taxon>
        <taxon>Sar</taxon>
        <taxon>Alveolata</taxon>
        <taxon>Ciliophora</taxon>
        <taxon>Intramacronucleata</taxon>
        <taxon>Oligohymenophorea</taxon>
        <taxon>Peniculida</taxon>
        <taxon>Parameciidae</taxon>
        <taxon>Paramecium</taxon>
    </lineage>
</organism>
<accession>A0A8S1L6K9</accession>
<sequence>MELVMKELKILYHLKENLNHVVIFMKANIWMKRNSQRYKKILL</sequence>
<keyword evidence="2" id="KW-1185">Reference proteome</keyword>
<dbReference type="Proteomes" id="UP000688137">
    <property type="component" value="Unassembled WGS sequence"/>
</dbReference>
<evidence type="ECO:0000313" key="1">
    <source>
        <dbReference type="EMBL" id="CAD8062361.1"/>
    </source>
</evidence>
<proteinExistence type="predicted"/>
<evidence type="ECO:0000313" key="2">
    <source>
        <dbReference type="Proteomes" id="UP000688137"/>
    </source>
</evidence>
<gene>
    <name evidence="1" type="ORF">PPRIM_AZ9-3.1.T0330098</name>
</gene>
<dbReference type="AlphaFoldDB" id="A0A8S1L6K9"/>